<dbReference type="HOGENOM" id="CLU_314616_0_0_1"/>
<reference evidence="2 4" key="1">
    <citation type="journal article" date="2012" name="Nature">
        <title>Algal genomes reveal evolutionary mosaicism and the fate of nucleomorphs.</title>
        <authorList>
            <consortium name="DOE Joint Genome Institute"/>
            <person name="Curtis B.A."/>
            <person name="Tanifuji G."/>
            <person name="Burki F."/>
            <person name="Gruber A."/>
            <person name="Irimia M."/>
            <person name="Maruyama S."/>
            <person name="Arias M.C."/>
            <person name="Ball S.G."/>
            <person name="Gile G.H."/>
            <person name="Hirakawa Y."/>
            <person name="Hopkins J.F."/>
            <person name="Kuo A."/>
            <person name="Rensing S.A."/>
            <person name="Schmutz J."/>
            <person name="Symeonidi A."/>
            <person name="Elias M."/>
            <person name="Eveleigh R.J."/>
            <person name="Herman E.K."/>
            <person name="Klute M.J."/>
            <person name="Nakayama T."/>
            <person name="Obornik M."/>
            <person name="Reyes-Prieto A."/>
            <person name="Armbrust E.V."/>
            <person name="Aves S.J."/>
            <person name="Beiko R.G."/>
            <person name="Coutinho P."/>
            <person name="Dacks J.B."/>
            <person name="Durnford D.G."/>
            <person name="Fast N.M."/>
            <person name="Green B.R."/>
            <person name="Grisdale C.J."/>
            <person name="Hempel F."/>
            <person name="Henrissat B."/>
            <person name="Hoppner M.P."/>
            <person name="Ishida K."/>
            <person name="Kim E."/>
            <person name="Koreny L."/>
            <person name="Kroth P.G."/>
            <person name="Liu Y."/>
            <person name="Malik S.B."/>
            <person name="Maier U.G."/>
            <person name="McRose D."/>
            <person name="Mock T."/>
            <person name="Neilson J.A."/>
            <person name="Onodera N.T."/>
            <person name="Poole A.M."/>
            <person name="Pritham E.J."/>
            <person name="Richards T.A."/>
            <person name="Rocap G."/>
            <person name="Roy S.W."/>
            <person name="Sarai C."/>
            <person name="Schaack S."/>
            <person name="Shirato S."/>
            <person name="Slamovits C.H."/>
            <person name="Spencer D.F."/>
            <person name="Suzuki S."/>
            <person name="Worden A.Z."/>
            <person name="Zauner S."/>
            <person name="Barry K."/>
            <person name="Bell C."/>
            <person name="Bharti A.K."/>
            <person name="Crow J.A."/>
            <person name="Grimwood J."/>
            <person name="Kramer R."/>
            <person name="Lindquist E."/>
            <person name="Lucas S."/>
            <person name="Salamov A."/>
            <person name="McFadden G.I."/>
            <person name="Lane C.E."/>
            <person name="Keeling P.J."/>
            <person name="Gray M.W."/>
            <person name="Grigoriev I.V."/>
            <person name="Archibald J.M."/>
        </authorList>
    </citation>
    <scope>NUCLEOTIDE SEQUENCE</scope>
    <source>
        <strain evidence="2 4">CCMP2712</strain>
    </source>
</reference>
<feature type="region of interest" description="Disordered" evidence="1">
    <location>
        <begin position="496"/>
        <end position="521"/>
    </location>
</feature>
<organism evidence="2">
    <name type="scientific">Guillardia theta (strain CCMP2712)</name>
    <name type="common">Cryptophyte</name>
    <dbReference type="NCBI Taxonomy" id="905079"/>
    <lineage>
        <taxon>Eukaryota</taxon>
        <taxon>Cryptophyceae</taxon>
        <taxon>Pyrenomonadales</taxon>
        <taxon>Geminigeraceae</taxon>
        <taxon>Guillardia</taxon>
    </lineage>
</organism>
<protein>
    <submittedName>
        <fullName evidence="2 3">Uncharacterized protein</fullName>
    </submittedName>
</protein>
<dbReference type="eggNOG" id="ENOG502SQY3">
    <property type="taxonomic scope" value="Eukaryota"/>
</dbReference>
<gene>
    <name evidence="2" type="ORF">GUITHDRAFT_98993</name>
</gene>
<evidence type="ECO:0000313" key="2">
    <source>
        <dbReference type="EMBL" id="EKX55213.1"/>
    </source>
</evidence>
<dbReference type="EMBL" id="JH992965">
    <property type="protein sequence ID" value="EKX55213.1"/>
    <property type="molecule type" value="Genomic_DNA"/>
</dbReference>
<dbReference type="AlphaFoldDB" id="L1K4C4"/>
<reference evidence="3" key="3">
    <citation type="submission" date="2015-06" db="UniProtKB">
        <authorList>
            <consortium name="EnsemblProtists"/>
        </authorList>
    </citation>
    <scope>IDENTIFICATION</scope>
</reference>
<evidence type="ECO:0000256" key="1">
    <source>
        <dbReference type="SAM" id="MobiDB-lite"/>
    </source>
</evidence>
<dbReference type="KEGG" id="gtt:GUITHDRAFT_98993"/>
<feature type="compositionally biased region" description="Polar residues" evidence="1">
    <location>
        <begin position="745"/>
        <end position="758"/>
    </location>
</feature>
<feature type="compositionally biased region" description="Basic and acidic residues" evidence="1">
    <location>
        <begin position="682"/>
        <end position="715"/>
    </location>
</feature>
<dbReference type="Proteomes" id="UP000011087">
    <property type="component" value="Unassembled WGS sequence"/>
</dbReference>
<feature type="compositionally biased region" description="Basic and acidic residues" evidence="1">
    <location>
        <begin position="773"/>
        <end position="783"/>
    </location>
</feature>
<accession>L1K4C4</accession>
<reference evidence="4" key="2">
    <citation type="submission" date="2012-11" db="EMBL/GenBank/DDBJ databases">
        <authorList>
            <person name="Kuo A."/>
            <person name="Curtis B.A."/>
            <person name="Tanifuji G."/>
            <person name="Burki F."/>
            <person name="Gruber A."/>
            <person name="Irimia M."/>
            <person name="Maruyama S."/>
            <person name="Arias M.C."/>
            <person name="Ball S.G."/>
            <person name="Gile G.H."/>
            <person name="Hirakawa Y."/>
            <person name="Hopkins J.F."/>
            <person name="Rensing S.A."/>
            <person name="Schmutz J."/>
            <person name="Symeonidi A."/>
            <person name="Elias M."/>
            <person name="Eveleigh R.J."/>
            <person name="Herman E.K."/>
            <person name="Klute M.J."/>
            <person name="Nakayama T."/>
            <person name="Obornik M."/>
            <person name="Reyes-Prieto A."/>
            <person name="Armbrust E.V."/>
            <person name="Aves S.J."/>
            <person name="Beiko R.G."/>
            <person name="Coutinho P."/>
            <person name="Dacks J.B."/>
            <person name="Durnford D.G."/>
            <person name="Fast N.M."/>
            <person name="Green B.R."/>
            <person name="Grisdale C."/>
            <person name="Hempe F."/>
            <person name="Henrissat B."/>
            <person name="Hoppner M.P."/>
            <person name="Ishida K.-I."/>
            <person name="Kim E."/>
            <person name="Koreny L."/>
            <person name="Kroth P.G."/>
            <person name="Liu Y."/>
            <person name="Malik S.-B."/>
            <person name="Maier U.G."/>
            <person name="McRose D."/>
            <person name="Mock T."/>
            <person name="Neilson J.A."/>
            <person name="Onodera N.T."/>
            <person name="Poole A.M."/>
            <person name="Pritham E.J."/>
            <person name="Richards T.A."/>
            <person name="Rocap G."/>
            <person name="Roy S.W."/>
            <person name="Sarai C."/>
            <person name="Schaack S."/>
            <person name="Shirato S."/>
            <person name="Slamovits C.H."/>
            <person name="Spencer D.F."/>
            <person name="Suzuki S."/>
            <person name="Worden A.Z."/>
            <person name="Zauner S."/>
            <person name="Barry K."/>
            <person name="Bell C."/>
            <person name="Bharti A.K."/>
            <person name="Crow J.A."/>
            <person name="Grimwood J."/>
            <person name="Kramer R."/>
            <person name="Lindquist E."/>
            <person name="Lucas S."/>
            <person name="Salamov A."/>
            <person name="McFadden G.I."/>
            <person name="Lane C.E."/>
            <person name="Keeling P.J."/>
            <person name="Gray M.W."/>
            <person name="Grigoriev I.V."/>
            <person name="Archibald J.M."/>
        </authorList>
    </citation>
    <scope>NUCLEOTIDE SEQUENCE</scope>
    <source>
        <strain evidence="4">CCMP2712</strain>
    </source>
</reference>
<dbReference type="SUPFAM" id="SSF51197">
    <property type="entry name" value="Clavaminate synthase-like"/>
    <property type="match status" value="1"/>
</dbReference>
<feature type="compositionally biased region" description="Polar residues" evidence="1">
    <location>
        <begin position="658"/>
        <end position="677"/>
    </location>
</feature>
<dbReference type="PaxDb" id="55529-EKX55213"/>
<feature type="compositionally biased region" description="Polar residues" evidence="1">
    <location>
        <begin position="496"/>
        <end position="511"/>
    </location>
</feature>
<dbReference type="GeneID" id="17311973"/>
<name>L1K4C4_GUITC</name>
<dbReference type="EnsemblProtists" id="EKX55213">
    <property type="protein sequence ID" value="EKX55213"/>
    <property type="gene ID" value="GUITHDRAFT_98993"/>
</dbReference>
<proteinExistence type="predicted"/>
<dbReference type="OrthoDB" id="10548558at2759"/>
<evidence type="ECO:0000313" key="4">
    <source>
        <dbReference type="Proteomes" id="UP000011087"/>
    </source>
</evidence>
<dbReference type="RefSeq" id="XP_005842193.1">
    <property type="nucleotide sequence ID" value="XM_005842136.1"/>
</dbReference>
<feature type="region of interest" description="Disordered" evidence="1">
    <location>
        <begin position="657"/>
        <end position="859"/>
    </location>
</feature>
<keyword evidence="4" id="KW-1185">Reference proteome</keyword>
<sequence>MFKACPAYWKVLAGLQCRWDESFSTIPLLLHSSIIGNNPQTRLPRMPLRYRNPDQRVECPEILRPFLVSPLAGSNFNLCRISFKQMMAMTSSELESAINAAMEHRVFLIMEGAFEVLKTNMDKWLSDRSSFVAQLSGRDRKGELCTELGSYLSAMRSYEKGLSNFECAWSGALGTFTCKNIMLYQDDMLFLNTHDVFSKFLPWGRASLLRDSLDSEQSMQYGPYLFGGDKMRGSCEAAAKDALSNQECQFEPLMSKRRVRYRGDKKDGLGGSTMHLDGMGSLVAIGGLKCGKKLVTAVEACDASLALKIAGFKSYAKPGGSSFLTNDPVDRSFSGEEESCSLKDLWTMSHVRWGTFEISAGDAYVIPAGMPHEFLNQEPSLSIAWNILPSCEQSSASEPWHFLLLLQALHDVETDFSGSPDRMMSAIDHAPIPLLVANVFPDLVSVENPMHCASCACKHREMIKELKGSAGRTSICKQESPRGRSEFNSSCWECTTMSPSKRPSNPSNASKSKGEQARAPCKSFALPRHTAPLFVGTVDPIRSPPTLLGLQLIDALQRFGAPDALPHGVDLLMRQAPNNHVYWMLFEEEDPHFYARFRSMAGLRTAVSSMLQGRVKGRGQAISMELIKDKNVVERCKGPLKQVRTVKSLLALLANSKKGVTSQKPRKSSGGQETLSLPTVADARKELDSDCKQGQELHGESPEKGFREQQKTDSRKRSRAASCEPNGAGTELELVPSPPSVSPGCTPTSRLETGSAHSPCSRAHPPSSGIQTGRERRRMERALRAQATDQHGDKVEGQVQVTDSDKDLLASPLSSSPPQPSEETLVGGEGVSIHGIAHSREEAESSYPPSIEASCSPPPHFEEQVRSTCGPLDRMCVSDGELDVSTRLKQFVDNLSMGDFIVLKQHVQKRAAELYRQTTLEEQQCRSPSG</sequence>
<evidence type="ECO:0000313" key="3">
    <source>
        <dbReference type="EnsemblProtists" id="EKX55213"/>
    </source>
</evidence>